<proteinExistence type="predicted"/>
<gene>
    <name evidence="1" type="ORF">NCS57_00526600</name>
</gene>
<sequence>MASCYWDSDGWVVLGNTVVNRSKRLGIDATSIYRWCMSSLGTISHHQTTHNNYNNNLQLIENKATFYPRNINPTHFSILNNMAPTTFITSLLALTTTTILASPVPHPTSNFEYVGCVTGSPSNFPKQMPFDSTFTAEACLEACIGQAHLVAIGGGCYCDDPEDATPVSFELVDEARCSTVCVPGDDASGKCGGDGVFSLWQLPGTEKADCKKAEVKVVVECPPEVVDCPGRAAAAPAAAPEETIPPVIPTAACPPEGCGEPIPPTPVAQAQQAAANPCPPGGCGEPVLPPTPAAQKQAAANACPPEGCPPATPVPAPIPAPVPAPAATPAPANNSTPNGCPPEGCVPPPASQNPAAVLPGCEGDNCEDSNASPAENQDEASGSSAGSAGEDTGAAGEHSDASGGQNDATGEQSGPSGEDSGASGEAPALVSESPRLYSSGVLSSIVAIIFGLYLM</sequence>
<comment type="caution">
    <text evidence="1">The sequence shown here is derived from an EMBL/GenBank/DDBJ whole genome shotgun (WGS) entry which is preliminary data.</text>
</comment>
<accession>A0ACC0R1Q1</accession>
<organism evidence="1 2">
    <name type="scientific">Fusarium keratoplasticum</name>
    <dbReference type="NCBI Taxonomy" id="1328300"/>
    <lineage>
        <taxon>Eukaryota</taxon>
        <taxon>Fungi</taxon>
        <taxon>Dikarya</taxon>
        <taxon>Ascomycota</taxon>
        <taxon>Pezizomycotina</taxon>
        <taxon>Sordariomycetes</taxon>
        <taxon>Hypocreomycetidae</taxon>
        <taxon>Hypocreales</taxon>
        <taxon>Nectriaceae</taxon>
        <taxon>Fusarium</taxon>
        <taxon>Fusarium solani species complex</taxon>
    </lineage>
</organism>
<dbReference type="EMBL" id="CM046506">
    <property type="protein sequence ID" value="KAI8670550.1"/>
    <property type="molecule type" value="Genomic_DNA"/>
</dbReference>
<protein>
    <submittedName>
        <fullName evidence="1">WSC domain-containing protein</fullName>
    </submittedName>
</protein>
<name>A0ACC0R1Q1_9HYPO</name>
<keyword evidence="2" id="KW-1185">Reference proteome</keyword>
<reference evidence="1" key="1">
    <citation type="submission" date="2022-06" db="EMBL/GenBank/DDBJ databases">
        <title>Fusarium solani species complex genomes reveal bases of compartmentalisation and animal pathogenesis.</title>
        <authorList>
            <person name="Tsai I.J."/>
        </authorList>
    </citation>
    <scope>NUCLEOTIDE SEQUENCE</scope>
    <source>
        <strain evidence="1">Fu6.1</strain>
    </source>
</reference>
<evidence type="ECO:0000313" key="1">
    <source>
        <dbReference type="EMBL" id="KAI8670550.1"/>
    </source>
</evidence>
<dbReference type="Proteomes" id="UP001065298">
    <property type="component" value="Chromosome 4"/>
</dbReference>
<evidence type="ECO:0000313" key="2">
    <source>
        <dbReference type="Proteomes" id="UP001065298"/>
    </source>
</evidence>